<evidence type="ECO:0000256" key="2">
    <source>
        <dbReference type="ARBA" id="ARBA00009272"/>
    </source>
</evidence>
<dbReference type="InterPro" id="IPR001624">
    <property type="entry name" value="FliE"/>
</dbReference>
<dbReference type="NCBIfam" id="TIGR00205">
    <property type="entry name" value="fliE"/>
    <property type="match status" value="1"/>
</dbReference>
<organism evidence="6 7">
    <name type="scientific">Enterovibrio norvegicus FF-454</name>
    <dbReference type="NCBI Taxonomy" id="1185651"/>
    <lineage>
        <taxon>Bacteria</taxon>
        <taxon>Pseudomonadati</taxon>
        <taxon>Pseudomonadota</taxon>
        <taxon>Gammaproteobacteria</taxon>
        <taxon>Vibrionales</taxon>
        <taxon>Vibrionaceae</taxon>
        <taxon>Enterovibrio</taxon>
    </lineage>
</organism>
<proteinExistence type="inferred from homology"/>
<keyword evidence="6" id="KW-0969">Cilium</keyword>
<sequence length="103" mass="11384">MKINPMQHEMQTMALDAKNVGRVATGQQVSQDFGELLSTAINHVNTLQKSSGELATRFDQGDRSVSLADVMLARNKSSVAFDATVQTRNKLVEVYKELMNMPV</sequence>
<comment type="subcellular location">
    <subcellularLocation>
        <location evidence="1 5">Bacterial flagellum basal body</location>
    </subcellularLocation>
</comment>
<keyword evidence="7" id="KW-1185">Reference proteome</keyword>
<evidence type="ECO:0000313" key="7">
    <source>
        <dbReference type="Proteomes" id="UP000095039"/>
    </source>
</evidence>
<dbReference type="HAMAP" id="MF_00724">
    <property type="entry name" value="FliE"/>
    <property type="match status" value="1"/>
</dbReference>
<reference evidence="6 7" key="1">
    <citation type="journal article" date="2012" name="Science">
        <title>Ecological populations of bacteria act as socially cohesive units of antibiotic production and resistance.</title>
        <authorList>
            <person name="Cordero O.X."/>
            <person name="Wildschutte H."/>
            <person name="Kirkup B."/>
            <person name="Proehl S."/>
            <person name="Ngo L."/>
            <person name="Hussain F."/>
            <person name="Le Roux F."/>
            <person name="Mincer T."/>
            <person name="Polz M.F."/>
        </authorList>
    </citation>
    <scope>NUCLEOTIDE SEQUENCE [LARGE SCALE GENOMIC DNA]</scope>
    <source>
        <strain evidence="6 7">FF-454</strain>
    </source>
</reference>
<dbReference type="PANTHER" id="PTHR34653:SF1">
    <property type="entry name" value="FLAGELLAR HOOK-BASAL BODY COMPLEX PROTEIN FLIE"/>
    <property type="match status" value="1"/>
</dbReference>
<dbReference type="GO" id="GO:0005198">
    <property type="term" value="F:structural molecule activity"/>
    <property type="evidence" value="ECO:0007669"/>
    <property type="project" value="UniProtKB-UniRule"/>
</dbReference>
<dbReference type="RefSeq" id="WP_016960128.1">
    <property type="nucleotide sequence ID" value="NZ_AJWN02000057.1"/>
</dbReference>
<accession>A0A1E5C6C6</accession>
<dbReference type="GO" id="GO:0071973">
    <property type="term" value="P:bacterial-type flagellum-dependent cell motility"/>
    <property type="evidence" value="ECO:0007669"/>
    <property type="project" value="InterPro"/>
</dbReference>
<evidence type="ECO:0000256" key="1">
    <source>
        <dbReference type="ARBA" id="ARBA00004117"/>
    </source>
</evidence>
<evidence type="ECO:0000256" key="4">
    <source>
        <dbReference type="ARBA" id="ARBA00023143"/>
    </source>
</evidence>
<dbReference type="GO" id="GO:0009425">
    <property type="term" value="C:bacterial-type flagellum basal body"/>
    <property type="evidence" value="ECO:0007669"/>
    <property type="project" value="UniProtKB-SubCell"/>
</dbReference>
<keyword evidence="4 5" id="KW-0975">Bacterial flagellum</keyword>
<dbReference type="EMBL" id="AJWN02000057">
    <property type="protein sequence ID" value="OEE61025.1"/>
    <property type="molecule type" value="Genomic_DNA"/>
</dbReference>
<dbReference type="PRINTS" id="PR01006">
    <property type="entry name" value="FLGHOOKFLIE"/>
</dbReference>
<gene>
    <name evidence="5" type="primary">fliE</name>
    <name evidence="6" type="ORF">A1OK_21685</name>
</gene>
<keyword evidence="6" id="KW-0966">Cell projection</keyword>
<protein>
    <recommendedName>
        <fullName evidence="3 5">Flagellar hook-basal body complex protein FliE</fullName>
    </recommendedName>
</protein>
<evidence type="ECO:0000313" key="6">
    <source>
        <dbReference type="EMBL" id="OEE61025.1"/>
    </source>
</evidence>
<dbReference type="GO" id="GO:0003774">
    <property type="term" value="F:cytoskeletal motor activity"/>
    <property type="evidence" value="ECO:0007669"/>
    <property type="project" value="InterPro"/>
</dbReference>
<dbReference type="Pfam" id="PF02049">
    <property type="entry name" value="FliE"/>
    <property type="match status" value="1"/>
</dbReference>
<comment type="similarity">
    <text evidence="2 5">Belongs to the FliE family.</text>
</comment>
<dbReference type="Proteomes" id="UP000095039">
    <property type="component" value="Unassembled WGS sequence"/>
</dbReference>
<evidence type="ECO:0000256" key="5">
    <source>
        <dbReference type="HAMAP-Rule" id="MF_00724"/>
    </source>
</evidence>
<dbReference type="PANTHER" id="PTHR34653">
    <property type="match status" value="1"/>
</dbReference>
<name>A0A1E5C6C6_9GAMM</name>
<comment type="caution">
    <text evidence="6">The sequence shown here is derived from an EMBL/GenBank/DDBJ whole genome shotgun (WGS) entry which is preliminary data.</text>
</comment>
<keyword evidence="6" id="KW-0282">Flagellum</keyword>
<dbReference type="AlphaFoldDB" id="A0A1E5C6C6"/>
<evidence type="ECO:0000256" key="3">
    <source>
        <dbReference type="ARBA" id="ARBA00018024"/>
    </source>
</evidence>